<proteinExistence type="predicted"/>
<evidence type="ECO:0000259" key="2">
    <source>
        <dbReference type="Pfam" id="PF13968"/>
    </source>
</evidence>
<dbReference type="STRING" id="71139.A0A059CDB5"/>
<keyword evidence="1" id="KW-0472">Membrane</keyword>
<keyword evidence="1" id="KW-1133">Transmembrane helix</keyword>
<feature type="domain" description="DUF4220" evidence="2">
    <location>
        <begin position="3"/>
        <end position="224"/>
    </location>
</feature>
<name>A0A059CDB5_EUCGR</name>
<dbReference type="Pfam" id="PF04578">
    <property type="entry name" value="DUF594"/>
    <property type="match status" value="1"/>
</dbReference>
<feature type="transmembrane region" description="Helical" evidence="1">
    <location>
        <begin position="105"/>
        <end position="127"/>
    </location>
</feature>
<dbReference type="InterPro" id="IPR025315">
    <property type="entry name" value="DUF4220"/>
</dbReference>
<reference evidence="3" key="1">
    <citation type="submission" date="2013-07" db="EMBL/GenBank/DDBJ databases">
        <title>The genome of Eucalyptus grandis.</title>
        <authorList>
            <person name="Schmutz J."/>
            <person name="Hayes R."/>
            <person name="Myburg A."/>
            <person name="Tuskan G."/>
            <person name="Grattapaglia D."/>
            <person name="Rokhsar D.S."/>
        </authorList>
    </citation>
    <scope>NUCLEOTIDE SEQUENCE</scope>
    <source>
        <tissue evidence="3">Leaf extractions</tissue>
    </source>
</reference>
<dbReference type="eggNOG" id="ENOG502QSWW">
    <property type="taxonomic scope" value="Eukaryota"/>
</dbReference>
<keyword evidence="1" id="KW-0812">Transmembrane</keyword>
<evidence type="ECO:0000313" key="3">
    <source>
        <dbReference type="EMBL" id="KCW76418.1"/>
    </source>
</evidence>
<dbReference type="Pfam" id="PF13968">
    <property type="entry name" value="DUF4220"/>
    <property type="match status" value="1"/>
</dbReference>
<dbReference type="EMBL" id="KK198756">
    <property type="protein sequence ID" value="KCW76418.1"/>
    <property type="molecule type" value="Genomic_DNA"/>
</dbReference>
<dbReference type="PANTHER" id="PTHR31325">
    <property type="entry name" value="OS01G0798800 PROTEIN-RELATED"/>
    <property type="match status" value="1"/>
</dbReference>
<feature type="transmembrane region" description="Helical" evidence="1">
    <location>
        <begin position="148"/>
        <end position="170"/>
    </location>
</feature>
<dbReference type="OMA" id="HEHELSN"/>
<accession>A0A059CDB5</accession>
<dbReference type="AlphaFoldDB" id="A0A059CDB5"/>
<organism evidence="3">
    <name type="scientific">Eucalyptus grandis</name>
    <name type="common">Flooded gum</name>
    <dbReference type="NCBI Taxonomy" id="71139"/>
    <lineage>
        <taxon>Eukaryota</taxon>
        <taxon>Viridiplantae</taxon>
        <taxon>Streptophyta</taxon>
        <taxon>Embryophyta</taxon>
        <taxon>Tracheophyta</taxon>
        <taxon>Spermatophyta</taxon>
        <taxon>Magnoliopsida</taxon>
        <taxon>eudicotyledons</taxon>
        <taxon>Gunneridae</taxon>
        <taxon>Pentapetalae</taxon>
        <taxon>rosids</taxon>
        <taxon>malvids</taxon>
        <taxon>Myrtales</taxon>
        <taxon>Myrtaceae</taxon>
        <taxon>Myrtoideae</taxon>
        <taxon>Eucalypteae</taxon>
        <taxon>Eucalyptus</taxon>
    </lineage>
</organism>
<gene>
    <name evidence="3" type="ORF">EUGRSUZ_D00808</name>
</gene>
<dbReference type="Gramene" id="KCW76418">
    <property type="protein sequence ID" value="KCW76418"/>
    <property type="gene ID" value="EUGRSUZ_D00808"/>
</dbReference>
<sequence length="479" mass="55388">MWQEVWNCGGRLLSSNEDTHKKPGDPQNKLKDMCLSFALFKLLRLRYASYSLPQEAHENAWKLICDGLLSQADGYERAFRVVEVELTFLFDFFYTKYGIIFQPGWLLIELMELMGIAMGIWATTSLLKHHNRPNSNCRLTTMPNGLSVDIVVTSVMIISFIIMELMQFFFMCFSEWAKVLWIGKYVLKKSWQGNVWIEKMIEVICGVQLLKPWEQKLHQYSFLKSYFYKSSWLLNNAIMAVFIDQTRDGQKQGSSIKLPIEVKEAVLGALKGNYSRKLDNGLTSLRKHNVFQLSWACQLETQTQVILVWHIATSFCEQRKSEGLDLTRCTNFLVATSLSKYLAYSVAFAPWLQPDRPLFAEYEFNLAIIEAKKFFRGCKGMENQLEKMEKEYDGSSMHEETVIKRGSRLGNRLVNGINGIGDEEMIWKILADFWVELMLYVAPSDNVKAHAEHLAKGGEFVTHLWALLFHVGFERKPSY</sequence>
<dbReference type="InterPro" id="IPR007658">
    <property type="entry name" value="DUF594"/>
</dbReference>
<protein>
    <recommendedName>
        <fullName evidence="2">DUF4220 domain-containing protein</fullName>
    </recommendedName>
</protein>
<evidence type="ECO:0000256" key="1">
    <source>
        <dbReference type="SAM" id="Phobius"/>
    </source>
</evidence>
<dbReference type="InParanoid" id="A0A059CDB5"/>